<evidence type="ECO:0000256" key="6">
    <source>
        <dbReference type="RuleBase" id="RU000461"/>
    </source>
</evidence>
<gene>
    <name evidence="8" type="ORF">K444DRAFT_561884</name>
</gene>
<dbReference type="GO" id="GO:0016705">
    <property type="term" value="F:oxidoreductase activity, acting on paired donors, with incorporation or reduction of molecular oxygen"/>
    <property type="evidence" value="ECO:0007669"/>
    <property type="project" value="InterPro"/>
</dbReference>
<evidence type="ECO:0000313" key="9">
    <source>
        <dbReference type="Proteomes" id="UP000235371"/>
    </source>
</evidence>
<keyword evidence="3 5" id="KW-0479">Metal-binding</keyword>
<evidence type="ECO:0000313" key="8">
    <source>
        <dbReference type="EMBL" id="PMD59529.1"/>
    </source>
</evidence>
<evidence type="ECO:0000256" key="3">
    <source>
        <dbReference type="ARBA" id="ARBA00022723"/>
    </source>
</evidence>
<dbReference type="EMBL" id="KZ613813">
    <property type="protein sequence ID" value="PMD59529.1"/>
    <property type="molecule type" value="Genomic_DNA"/>
</dbReference>
<dbReference type="PANTHER" id="PTHR24305">
    <property type="entry name" value="CYTOCHROME P450"/>
    <property type="match status" value="1"/>
</dbReference>
<proteinExistence type="inferred from homology"/>
<dbReference type="Pfam" id="PF00067">
    <property type="entry name" value="p450"/>
    <property type="match status" value="1"/>
</dbReference>
<keyword evidence="6 8" id="KW-0503">Monooxygenase</keyword>
<dbReference type="CDD" id="cd11059">
    <property type="entry name" value="CYP_fungal"/>
    <property type="match status" value="1"/>
</dbReference>
<keyword evidence="6" id="KW-0560">Oxidoreductase</keyword>
<dbReference type="OrthoDB" id="1470350at2759"/>
<dbReference type="STRING" id="1095630.A0A2J6T920"/>
<evidence type="ECO:0000256" key="1">
    <source>
        <dbReference type="ARBA" id="ARBA00001971"/>
    </source>
</evidence>
<dbReference type="PROSITE" id="PS00086">
    <property type="entry name" value="CYTOCHROME_P450"/>
    <property type="match status" value="1"/>
</dbReference>
<dbReference type="InterPro" id="IPR036396">
    <property type="entry name" value="Cyt_P450_sf"/>
</dbReference>
<dbReference type="GO" id="GO:0005506">
    <property type="term" value="F:iron ion binding"/>
    <property type="evidence" value="ECO:0007669"/>
    <property type="project" value="InterPro"/>
</dbReference>
<feature type="signal peptide" evidence="7">
    <location>
        <begin position="1"/>
        <end position="25"/>
    </location>
</feature>
<dbReference type="InterPro" id="IPR050121">
    <property type="entry name" value="Cytochrome_P450_monoxygenase"/>
</dbReference>
<comment type="similarity">
    <text evidence="2 6">Belongs to the cytochrome P450 family.</text>
</comment>
<keyword evidence="4 5" id="KW-0408">Iron</keyword>
<dbReference type="InParanoid" id="A0A2J6T920"/>
<dbReference type="PRINTS" id="PR00465">
    <property type="entry name" value="EP450IV"/>
</dbReference>
<keyword evidence="5 6" id="KW-0349">Heme</keyword>
<evidence type="ECO:0000256" key="4">
    <source>
        <dbReference type="ARBA" id="ARBA00023004"/>
    </source>
</evidence>
<comment type="cofactor">
    <cofactor evidence="1 5">
        <name>heme</name>
        <dbReference type="ChEBI" id="CHEBI:30413"/>
    </cofactor>
</comment>
<dbReference type="PRINTS" id="PR00385">
    <property type="entry name" value="P450"/>
</dbReference>
<evidence type="ECO:0000256" key="7">
    <source>
        <dbReference type="SAM" id="SignalP"/>
    </source>
</evidence>
<sequence>MASLTLGLLLPPLLLILYFVQKNFGRLRPLNAIPNAHPTVPFSSIWLISIRYRKRENRTVWDAHKRLGPVVRLAPEEVSVCTLDGLKTIYGDWEKNAWYEAFINYGTPPLVAKIHSGPHSAHKRLFSNVYSKSYVQNSSDISAFNSRILTKKVLPKIATSATTGASIDVLRLNMAFSMDTVSAYEFGSAYGTDFLDDEDACLHFLKAFAVVKNGFFWAGRLPTLTQNLERIGINLVAQAALDGQAYMENMCWKLCSLVHAAIENNSIDPTSTAPVVYAQRLSSQTKSTEKTTPSPIEGPDFLRKSVASDMLCHLIAGHETSGINLTYAMYELSMHPEFQTALRAELRSINPPLLFPPSTYGRSAFSPSIVIPPSAIPRALDALPLLNATLYETLRLYPPGAAGQPRVAPRGGAMLHGFMLPEGVVAHAAPYSVHRNEEVFERAEEWLPERWMGERKKEVAEWFWSFGSGSRGCIGKAFAIQEMLVMLAAVYTNYSSHIVDAEGIEPVDEFIAGPRAGKLILRFEKVG</sequence>
<feature type="binding site" description="axial binding residue" evidence="5">
    <location>
        <position position="473"/>
    </location>
    <ligand>
        <name>heme</name>
        <dbReference type="ChEBI" id="CHEBI:30413"/>
    </ligand>
    <ligandPart>
        <name>Fe</name>
        <dbReference type="ChEBI" id="CHEBI:18248"/>
    </ligandPart>
</feature>
<dbReference type="InterPro" id="IPR017972">
    <property type="entry name" value="Cyt_P450_CS"/>
</dbReference>
<dbReference type="InterPro" id="IPR002403">
    <property type="entry name" value="Cyt_P450_E_grp-IV"/>
</dbReference>
<dbReference type="SUPFAM" id="SSF48264">
    <property type="entry name" value="Cytochrome P450"/>
    <property type="match status" value="1"/>
</dbReference>
<dbReference type="PANTHER" id="PTHR24305:SF166">
    <property type="entry name" value="CYTOCHROME P450 12A4, MITOCHONDRIAL-RELATED"/>
    <property type="match status" value="1"/>
</dbReference>
<evidence type="ECO:0000256" key="2">
    <source>
        <dbReference type="ARBA" id="ARBA00010617"/>
    </source>
</evidence>
<reference evidence="8 9" key="1">
    <citation type="submission" date="2016-04" db="EMBL/GenBank/DDBJ databases">
        <title>A degradative enzymes factory behind the ericoid mycorrhizal symbiosis.</title>
        <authorList>
            <consortium name="DOE Joint Genome Institute"/>
            <person name="Martino E."/>
            <person name="Morin E."/>
            <person name="Grelet G."/>
            <person name="Kuo A."/>
            <person name="Kohler A."/>
            <person name="Daghino S."/>
            <person name="Barry K."/>
            <person name="Choi C."/>
            <person name="Cichocki N."/>
            <person name="Clum A."/>
            <person name="Copeland A."/>
            <person name="Hainaut M."/>
            <person name="Haridas S."/>
            <person name="Labutti K."/>
            <person name="Lindquist E."/>
            <person name="Lipzen A."/>
            <person name="Khouja H.-R."/>
            <person name="Murat C."/>
            <person name="Ohm R."/>
            <person name="Olson A."/>
            <person name="Spatafora J."/>
            <person name="Veneault-Fourrey C."/>
            <person name="Henrissat B."/>
            <person name="Grigoriev I."/>
            <person name="Martin F."/>
            <person name="Perotto S."/>
        </authorList>
    </citation>
    <scope>NUCLEOTIDE SEQUENCE [LARGE SCALE GENOMIC DNA]</scope>
    <source>
        <strain evidence="8 9">E</strain>
    </source>
</reference>
<protein>
    <submittedName>
        <fullName evidence="8">Putative cytochrome P450 monooxygenase</fullName>
    </submittedName>
</protein>
<dbReference type="InterPro" id="IPR001128">
    <property type="entry name" value="Cyt_P450"/>
</dbReference>
<feature type="chain" id="PRO_5014380190" evidence="7">
    <location>
        <begin position="26"/>
        <end position="527"/>
    </location>
</feature>
<dbReference type="GO" id="GO:0004497">
    <property type="term" value="F:monooxygenase activity"/>
    <property type="evidence" value="ECO:0007669"/>
    <property type="project" value="UniProtKB-KW"/>
</dbReference>
<keyword evidence="7" id="KW-0732">Signal</keyword>
<evidence type="ECO:0000256" key="5">
    <source>
        <dbReference type="PIRSR" id="PIRSR602403-1"/>
    </source>
</evidence>
<dbReference type="Proteomes" id="UP000235371">
    <property type="component" value="Unassembled WGS sequence"/>
</dbReference>
<dbReference type="AlphaFoldDB" id="A0A2J6T920"/>
<dbReference type="RefSeq" id="XP_024736433.1">
    <property type="nucleotide sequence ID" value="XM_024876964.1"/>
</dbReference>
<keyword evidence="9" id="KW-1185">Reference proteome</keyword>
<accession>A0A2J6T920</accession>
<dbReference type="Gene3D" id="1.10.630.10">
    <property type="entry name" value="Cytochrome P450"/>
    <property type="match status" value="1"/>
</dbReference>
<organism evidence="8 9">
    <name type="scientific">Hyaloscypha bicolor E</name>
    <dbReference type="NCBI Taxonomy" id="1095630"/>
    <lineage>
        <taxon>Eukaryota</taxon>
        <taxon>Fungi</taxon>
        <taxon>Dikarya</taxon>
        <taxon>Ascomycota</taxon>
        <taxon>Pezizomycotina</taxon>
        <taxon>Leotiomycetes</taxon>
        <taxon>Helotiales</taxon>
        <taxon>Hyaloscyphaceae</taxon>
        <taxon>Hyaloscypha</taxon>
        <taxon>Hyaloscypha bicolor</taxon>
    </lineage>
</organism>
<dbReference type="GO" id="GO:0020037">
    <property type="term" value="F:heme binding"/>
    <property type="evidence" value="ECO:0007669"/>
    <property type="project" value="InterPro"/>
</dbReference>
<name>A0A2J6T920_9HELO</name>
<dbReference type="GeneID" id="36585041"/>